<dbReference type="Gene3D" id="1.10.287.70">
    <property type="match status" value="1"/>
</dbReference>
<comment type="caution">
    <text evidence="16">The sequence shown here is derived from an EMBL/GenBank/DDBJ whole genome shotgun (WGS) entry which is preliminary data.</text>
</comment>
<comment type="subcellular location">
    <subcellularLocation>
        <location evidence="1 11">Membrane</location>
        <topology evidence="1 11">Multi-pass membrane protein</topology>
    </subcellularLocation>
</comment>
<evidence type="ECO:0000313" key="17">
    <source>
        <dbReference type="Proteomes" id="UP001255856"/>
    </source>
</evidence>
<name>A0AAD9IGF5_PROWI</name>
<keyword evidence="2 11" id="KW-0813">Transport</keyword>
<feature type="region of interest" description="Disordered" evidence="12">
    <location>
        <begin position="707"/>
        <end position="1026"/>
    </location>
</feature>
<keyword evidence="5 11" id="KW-0851">Voltage-gated channel</keyword>
<protein>
    <submittedName>
        <fullName evidence="16">Uncharacterized protein</fullName>
    </submittedName>
</protein>
<dbReference type="GO" id="GO:1990573">
    <property type="term" value="P:potassium ion import across plasma membrane"/>
    <property type="evidence" value="ECO:0007669"/>
    <property type="project" value="TreeGrafter"/>
</dbReference>
<dbReference type="Pfam" id="PF17655">
    <property type="entry name" value="IRK_C"/>
    <property type="match status" value="2"/>
</dbReference>
<feature type="compositionally biased region" description="Polar residues" evidence="12">
    <location>
        <begin position="770"/>
        <end position="780"/>
    </location>
</feature>
<feature type="transmembrane region" description="Helical" evidence="13">
    <location>
        <begin position="163"/>
        <end position="184"/>
    </location>
</feature>
<dbReference type="AlphaFoldDB" id="A0AAD9IGF5"/>
<dbReference type="Gene3D" id="2.60.40.1400">
    <property type="entry name" value="G protein-activated inward rectifier potassium channel 1"/>
    <property type="match status" value="2"/>
</dbReference>
<keyword evidence="3 11" id="KW-0633">Potassium transport</keyword>
<keyword evidence="6 11" id="KW-0630">Potassium</keyword>
<keyword evidence="8 11" id="KW-0406">Ion transport</keyword>
<keyword evidence="10 11" id="KW-0407">Ion channel</keyword>
<feature type="compositionally biased region" description="Polar residues" evidence="12">
    <location>
        <begin position="988"/>
        <end position="1001"/>
    </location>
</feature>
<dbReference type="GO" id="GO:0034765">
    <property type="term" value="P:regulation of monoatomic ion transmembrane transport"/>
    <property type="evidence" value="ECO:0007669"/>
    <property type="project" value="TreeGrafter"/>
</dbReference>
<dbReference type="InterPro" id="IPR013518">
    <property type="entry name" value="K_chnl_inward-rec_Kir_cyto"/>
</dbReference>
<keyword evidence="17" id="KW-1185">Reference proteome</keyword>
<reference evidence="16" key="1">
    <citation type="submission" date="2021-01" db="EMBL/GenBank/DDBJ databases">
        <authorList>
            <person name="Eckstrom K.M.E."/>
        </authorList>
    </citation>
    <scope>NUCLEOTIDE SEQUENCE</scope>
    <source>
        <strain evidence="16">UVCC 0001</strain>
    </source>
</reference>
<proteinExistence type="inferred from homology"/>
<comment type="similarity">
    <text evidence="11">Belongs to the inward rectifier-type potassium channel (TC 1.A.2.1) family.</text>
</comment>
<feature type="domain" description="Inward rectifier potassium channel C-terminal" evidence="15">
    <location>
        <begin position="237"/>
        <end position="394"/>
    </location>
</feature>
<evidence type="ECO:0000256" key="6">
    <source>
        <dbReference type="ARBA" id="ARBA00022958"/>
    </source>
</evidence>
<feature type="transmembrane region" description="Helical" evidence="13">
    <location>
        <begin position="133"/>
        <end position="156"/>
    </location>
</feature>
<dbReference type="GO" id="GO:0034702">
    <property type="term" value="C:monoatomic ion channel complex"/>
    <property type="evidence" value="ECO:0007669"/>
    <property type="project" value="UniProtKB-KW"/>
</dbReference>
<dbReference type="SUPFAM" id="SSF81296">
    <property type="entry name" value="E set domains"/>
    <property type="match status" value="2"/>
</dbReference>
<evidence type="ECO:0000256" key="9">
    <source>
        <dbReference type="ARBA" id="ARBA00023136"/>
    </source>
</evidence>
<evidence type="ECO:0000256" key="2">
    <source>
        <dbReference type="ARBA" id="ARBA00022448"/>
    </source>
</evidence>
<dbReference type="PRINTS" id="PR01320">
    <property type="entry name" value="KIRCHANNEL"/>
</dbReference>
<evidence type="ECO:0000256" key="7">
    <source>
        <dbReference type="ARBA" id="ARBA00022989"/>
    </source>
</evidence>
<evidence type="ECO:0000256" key="13">
    <source>
        <dbReference type="SAM" id="Phobius"/>
    </source>
</evidence>
<evidence type="ECO:0000256" key="5">
    <source>
        <dbReference type="ARBA" id="ARBA00022882"/>
    </source>
</evidence>
<gene>
    <name evidence="16" type="ORF">QBZ16_001811</name>
</gene>
<evidence type="ECO:0000256" key="12">
    <source>
        <dbReference type="SAM" id="MobiDB-lite"/>
    </source>
</evidence>
<accession>A0AAD9IGF5</accession>
<evidence type="ECO:0000256" key="3">
    <source>
        <dbReference type="ARBA" id="ARBA00022538"/>
    </source>
</evidence>
<dbReference type="EMBL" id="JASFZW010000014">
    <property type="protein sequence ID" value="KAK2075702.1"/>
    <property type="molecule type" value="Genomic_DNA"/>
</dbReference>
<evidence type="ECO:0000256" key="4">
    <source>
        <dbReference type="ARBA" id="ARBA00022692"/>
    </source>
</evidence>
<evidence type="ECO:0000256" key="8">
    <source>
        <dbReference type="ARBA" id="ARBA00023065"/>
    </source>
</evidence>
<dbReference type="PANTHER" id="PTHR11767">
    <property type="entry name" value="INWARD RECTIFIER POTASSIUM CHANNEL"/>
    <property type="match status" value="1"/>
</dbReference>
<feature type="domain" description="Potassium channel inwardly rectifying transmembrane" evidence="14">
    <location>
        <begin position="102"/>
        <end position="226"/>
    </location>
</feature>
<evidence type="ECO:0000256" key="11">
    <source>
        <dbReference type="RuleBase" id="RU003822"/>
    </source>
</evidence>
<dbReference type="GO" id="GO:0005242">
    <property type="term" value="F:inward rectifier potassium channel activity"/>
    <property type="evidence" value="ECO:0007669"/>
    <property type="project" value="InterPro"/>
</dbReference>
<keyword evidence="7 13" id="KW-1133">Transmembrane helix</keyword>
<dbReference type="SUPFAM" id="SSF81324">
    <property type="entry name" value="Voltage-gated potassium channels"/>
    <property type="match status" value="1"/>
</dbReference>
<feature type="region of interest" description="Disordered" evidence="12">
    <location>
        <begin position="1"/>
        <end position="24"/>
    </location>
</feature>
<keyword evidence="9 13" id="KW-0472">Membrane</keyword>
<evidence type="ECO:0000259" key="14">
    <source>
        <dbReference type="Pfam" id="PF01007"/>
    </source>
</evidence>
<dbReference type="Pfam" id="PF01007">
    <property type="entry name" value="IRK"/>
    <property type="match status" value="1"/>
</dbReference>
<feature type="compositionally biased region" description="Low complexity" evidence="12">
    <location>
        <begin position="785"/>
        <end position="801"/>
    </location>
</feature>
<feature type="compositionally biased region" description="Low complexity" evidence="12">
    <location>
        <begin position="921"/>
        <end position="931"/>
    </location>
</feature>
<feature type="compositionally biased region" description="Polar residues" evidence="12">
    <location>
        <begin position="1"/>
        <end position="13"/>
    </location>
</feature>
<dbReference type="Proteomes" id="UP001255856">
    <property type="component" value="Unassembled WGS sequence"/>
</dbReference>
<feature type="transmembrane region" description="Helical" evidence="13">
    <location>
        <begin position="196"/>
        <end position="221"/>
    </location>
</feature>
<evidence type="ECO:0000313" key="16">
    <source>
        <dbReference type="EMBL" id="KAK2075702.1"/>
    </source>
</evidence>
<dbReference type="InterPro" id="IPR016449">
    <property type="entry name" value="K_chnl_inward-rec_Kir"/>
</dbReference>
<feature type="compositionally biased region" description="Low complexity" evidence="12">
    <location>
        <begin position="756"/>
        <end position="767"/>
    </location>
</feature>
<dbReference type="PANTHER" id="PTHR11767:SF102">
    <property type="entry name" value="INWARDLY RECTIFYING POTASSIUM CHANNEL 1, ISOFORM F"/>
    <property type="match status" value="1"/>
</dbReference>
<evidence type="ECO:0000256" key="1">
    <source>
        <dbReference type="ARBA" id="ARBA00004141"/>
    </source>
</evidence>
<keyword evidence="4 11" id="KW-0812">Transmembrane</keyword>
<evidence type="ECO:0000259" key="15">
    <source>
        <dbReference type="Pfam" id="PF17655"/>
    </source>
</evidence>
<feature type="region of interest" description="Disordered" evidence="12">
    <location>
        <begin position="608"/>
        <end position="655"/>
    </location>
</feature>
<organism evidence="16 17">
    <name type="scientific">Prototheca wickerhamii</name>
    <dbReference type="NCBI Taxonomy" id="3111"/>
    <lineage>
        <taxon>Eukaryota</taxon>
        <taxon>Viridiplantae</taxon>
        <taxon>Chlorophyta</taxon>
        <taxon>core chlorophytes</taxon>
        <taxon>Trebouxiophyceae</taxon>
        <taxon>Chlorellales</taxon>
        <taxon>Chlorellaceae</taxon>
        <taxon>Prototheca</taxon>
    </lineage>
</organism>
<dbReference type="InterPro" id="IPR041647">
    <property type="entry name" value="IRK_C"/>
</dbReference>
<sequence length="1026" mass="111492">METADSRGSTSLGGPSLQHPRNARKGFLWHGGPSRVGELEDSAYAPRRLSSPSIKERLTALWQLCIHFRQLGAVENWGYGGEQNVRDRMNLPSLVQAGRHAGRSRVVYRGKNITIHLWLRDYFISIVQNKTRVLILAFLVIYQVVFWFWGALYYLLVRFDPGCIYGADSFVEAWLFAVVTQLTVGYGNTGPQNCWAVSWMIVVQGILAVLLSSIVVGIMFARISHPHYRGKSIYIGDRAIVARRDGALKLMFRIADVRATQVVEPHVKAFLYTWGAGRVTAEGERIPVRCEPLDIGYIDGMMLLPLIIEHTIDERSPLCGHTHDSLAGLMAEIVITFEGTTEFGNPFMARRSYLPHEIHWGEQFCPIIMKPDPGARDKRYGVDLTHFHQLRRQNDVPAAPRAEASQLVVTRALKTVPYPLLGENTLVLSDSLCLSDAGDGRLELAVRVGDTYPNQMTEITVHMFLYRWRSLEEIAADALLPAFSLDRLDVGYTSGADRLNLRLPLEVTHLIDDASPLAHWRRPGGVEADLGAEIVVLLNAYVTRTSSNMLRQRTYFVGQHVRWGYRFEPMVKPPAFTRQGHLVIVDGKPRVRWGRFHAVAPDARLEVRGAPPQVPGEPCLRLNKQPRQGQETMVRAPESHAPRRAQVSHEQNTAEERRLHAEAARALSQQLAAAVSARAGAGGPEQSDYTVMPMDLQRYATQIASQTLMPARSRRPGLGRLNSLFSHVPSPRDDAQASGSSGVQPAPSRRRHRDAAAQAAVAGHAPASGSEASTPRSVSEVQIMRRSPFAAASPPVASPGSGRPPLPGARDAASASVDIPGSSGAPGRGALDDPASPQDGMMFVVSPDRPSMLPQAFASQPTSSPLVGSASSMNTQPSPALSAQAPRLEPVVDPFDRPAASPPRAPAAARELPVPSRLGRRGAVVGSAAALPSTEPMHGAMSGHARSPSLDAVPEDAELTLHEASGSDLAKRSSNESAVTAAALARQLNKSSSSNWQQNRALKNLFGGEAEGGSETSLEPPGPNSP</sequence>
<dbReference type="InterPro" id="IPR014756">
    <property type="entry name" value="Ig_E-set"/>
</dbReference>
<dbReference type="GO" id="GO:0005886">
    <property type="term" value="C:plasma membrane"/>
    <property type="evidence" value="ECO:0007669"/>
    <property type="project" value="TreeGrafter"/>
</dbReference>
<evidence type="ECO:0000256" key="10">
    <source>
        <dbReference type="ARBA" id="ARBA00023303"/>
    </source>
</evidence>
<feature type="compositionally biased region" description="Polar residues" evidence="12">
    <location>
        <begin position="857"/>
        <end position="881"/>
    </location>
</feature>
<dbReference type="InterPro" id="IPR040445">
    <property type="entry name" value="Kir_TM"/>
</dbReference>
<feature type="domain" description="Inward rectifier potassium channel C-terminal" evidence="15">
    <location>
        <begin position="439"/>
        <end position="572"/>
    </location>
</feature>